<evidence type="ECO:0000313" key="4">
    <source>
        <dbReference type="EMBL" id="RWR26395.1"/>
    </source>
</evidence>
<gene>
    <name evidence="3" type="ORF">D2T30_11110</name>
    <name evidence="4" type="ORF">D2T31_19990</name>
    <name evidence="2" type="ORF">D2T33_14115</name>
</gene>
<dbReference type="SUPFAM" id="SSF46785">
    <property type="entry name" value="Winged helix' DNA-binding domain"/>
    <property type="match status" value="1"/>
</dbReference>
<organism evidence="2 7">
    <name type="scientific">Paenirhodobacter populi</name>
    <dbReference type="NCBI Taxonomy" id="2306993"/>
    <lineage>
        <taxon>Bacteria</taxon>
        <taxon>Pseudomonadati</taxon>
        <taxon>Pseudomonadota</taxon>
        <taxon>Alphaproteobacteria</taxon>
        <taxon>Rhodobacterales</taxon>
        <taxon>Rhodobacter group</taxon>
        <taxon>Paenirhodobacter</taxon>
    </lineage>
</organism>
<dbReference type="EMBL" id="SAUZ01000012">
    <property type="protein sequence ID" value="RWR20437.1"/>
    <property type="molecule type" value="Genomic_DNA"/>
</dbReference>
<dbReference type="GO" id="GO:0006950">
    <property type="term" value="P:response to stress"/>
    <property type="evidence" value="ECO:0007669"/>
    <property type="project" value="TreeGrafter"/>
</dbReference>
<dbReference type="AlphaFoldDB" id="A0A443IR05"/>
<dbReference type="RefSeq" id="WP_128181738.1">
    <property type="nucleotide sequence ID" value="NZ_JBHRSO010000019.1"/>
</dbReference>
<reference evidence="5 6" key="2">
    <citation type="submission" date="2019-01" db="EMBL/GenBank/DDBJ databases">
        <authorList>
            <person name="Li Y."/>
        </authorList>
    </citation>
    <scope>NUCLEOTIDE SEQUENCE [LARGE SCALE GENOMIC DNA]</scope>
    <source>
        <strain evidence="2 7">2D-5</strain>
        <strain evidence="4 6">D19-10-3-21</strain>
        <strain evidence="3 5">SK2B-1</strain>
    </source>
</reference>
<dbReference type="Pfam" id="PF12802">
    <property type="entry name" value="MarR_2"/>
    <property type="match status" value="1"/>
</dbReference>
<dbReference type="GO" id="GO:0003700">
    <property type="term" value="F:DNA-binding transcription factor activity"/>
    <property type="evidence" value="ECO:0007669"/>
    <property type="project" value="InterPro"/>
</dbReference>
<dbReference type="Gene3D" id="1.10.10.10">
    <property type="entry name" value="Winged helix-like DNA-binding domain superfamily/Winged helix DNA-binding domain"/>
    <property type="match status" value="1"/>
</dbReference>
<name>A0A443IR05_9RHOB</name>
<evidence type="ECO:0000259" key="1">
    <source>
        <dbReference type="PROSITE" id="PS50995"/>
    </source>
</evidence>
<comment type="caution">
    <text evidence="2">The sequence shown here is derived from an EMBL/GenBank/DDBJ whole genome shotgun (WGS) entry which is preliminary data.</text>
</comment>
<evidence type="ECO:0000313" key="7">
    <source>
        <dbReference type="Proteomes" id="UP000285710"/>
    </source>
</evidence>
<dbReference type="EMBL" id="SAUW01000014">
    <property type="protein sequence ID" value="RWR09578.1"/>
    <property type="molecule type" value="Genomic_DNA"/>
</dbReference>
<dbReference type="PROSITE" id="PS50995">
    <property type="entry name" value="HTH_MARR_2"/>
    <property type="match status" value="1"/>
</dbReference>
<dbReference type="EMBL" id="SAUX01000033">
    <property type="protein sequence ID" value="RWR26395.1"/>
    <property type="molecule type" value="Genomic_DNA"/>
</dbReference>
<dbReference type="Proteomes" id="UP000285710">
    <property type="component" value="Unassembled WGS sequence"/>
</dbReference>
<protein>
    <submittedName>
        <fullName evidence="2">MarR family transcriptional regulator</fullName>
    </submittedName>
</protein>
<dbReference type="InterPro" id="IPR036390">
    <property type="entry name" value="WH_DNA-bd_sf"/>
</dbReference>
<dbReference type="PRINTS" id="PR00598">
    <property type="entry name" value="HTHMARR"/>
</dbReference>
<keyword evidence="7" id="KW-1185">Reference proteome</keyword>
<dbReference type="InterPro" id="IPR000835">
    <property type="entry name" value="HTH_MarR-typ"/>
</dbReference>
<dbReference type="OrthoDB" id="9814496at2"/>
<evidence type="ECO:0000313" key="6">
    <source>
        <dbReference type="Proteomes" id="UP000285295"/>
    </source>
</evidence>
<dbReference type="InterPro" id="IPR036388">
    <property type="entry name" value="WH-like_DNA-bd_sf"/>
</dbReference>
<proteinExistence type="predicted"/>
<dbReference type="InterPro" id="IPR039422">
    <property type="entry name" value="MarR/SlyA-like"/>
</dbReference>
<dbReference type="PANTHER" id="PTHR33164">
    <property type="entry name" value="TRANSCRIPTIONAL REGULATOR, MARR FAMILY"/>
    <property type="match status" value="1"/>
</dbReference>
<sequence length="144" mass="15927">MASDLASQDYRLDEQVGFLLRKANQRHLTILSGMMPGGLTSMQFSTLYRLATEPGPVSQNALGRMVAMDAATTKGVVARLQARNLIRTEPDPTDKRRYTLSTTEEGRALLAGILPVMREITRETLAPLSPTEQETLVRLLKKIS</sequence>
<reference evidence="5 6" key="1">
    <citation type="submission" date="2019-01" db="EMBL/GenBank/DDBJ databases">
        <title>Sinorhodobacter populi sp. nov. isolated from the symptomatic bark tissue of Populus euramericana canker.</title>
        <authorList>
            <person name="Xu G."/>
        </authorList>
    </citation>
    <scope>NUCLEOTIDE SEQUENCE [LARGE SCALE GENOMIC DNA]</scope>
    <source>
        <strain evidence="2 7">2D-5</strain>
        <strain evidence="4 6">D19-10-3-21</strain>
        <strain evidence="3 5">SK2B-1</strain>
    </source>
</reference>
<accession>A0A443IR05</accession>
<evidence type="ECO:0000313" key="3">
    <source>
        <dbReference type="EMBL" id="RWR20437.1"/>
    </source>
</evidence>
<dbReference type="Proteomes" id="UP000285295">
    <property type="component" value="Unassembled WGS sequence"/>
</dbReference>
<accession>A0A443K0Z9</accession>
<evidence type="ECO:0000313" key="5">
    <source>
        <dbReference type="Proteomes" id="UP000284476"/>
    </source>
</evidence>
<evidence type="ECO:0000313" key="2">
    <source>
        <dbReference type="EMBL" id="RWR09578.1"/>
    </source>
</evidence>
<dbReference type="SMART" id="SM00347">
    <property type="entry name" value="HTH_MARR"/>
    <property type="match status" value="1"/>
</dbReference>
<feature type="domain" description="HTH marR-type" evidence="1">
    <location>
        <begin position="2"/>
        <end position="144"/>
    </location>
</feature>
<dbReference type="Proteomes" id="UP000284476">
    <property type="component" value="Unassembled WGS sequence"/>
</dbReference>
<dbReference type="PANTHER" id="PTHR33164:SF95">
    <property type="entry name" value="TRANSCRIPTIONAL REGULATOR"/>
    <property type="match status" value="1"/>
</dbReference>
<accession>A0A443JIK8</accession>